<comment type="similarity">
    <text evidence="6">Belongs to the glucose-6-phosphate dehydrogenase family.</text>
</comment>
<feature type="binding site" evidence="6">
    <location>
        <position position="44"/>
    </location>
    <ligand>
        <name>NADP(+)</name>
        <dbReference type="ChEBI" id="CHEBI:58349"/>
    </ligand>
</feature>
<keyword evidence="10" id="KW-1185">Reference proteome</keyword>
<dbReference type="NCBIfam" id="TIGR00871">
    <property type="entry name" value="zwf"/>
    <property type="match status" value="1"/>
</dbReference>
<evidence type="ECO:0000256" key="1">
    <source>
        <dbReference type="ARBA" id="ARBA00004937"/>
    </source>
</evidence>
<dbReference type="InterPro" id="IPR001282">
    <property type="entry name" value="G6P_DH"/>
</dbReference>
<feature type="binding site" evidence="6">
    <location>
        <position position="217"/>
    </location>
    <ligand>
        <name>substrate</name>
    </ligand>
</feature>
<dbReference type="Gene3D" id="3.40.50.720">
    <property type="entry name" value="NAD(P)-binding Rossmann-like Domain"/>
    <property type="match status" value="1"/>
</dbReference>
<feature type="binding site" evidence="6">
    <location>
        <position position="346"/>
    </location>
    <ligand>
        <name>substrate</name>
    </ligand>
</feature>
<keyword evidence="4 6" id="KW-0560">Oxidoreductase</keyword>
<dbReference type="InterPro" id="IPR036291">
    <property type="entry name" value="NAD(P)-bd_dom_sf"/>
</dbReference>
<comment type="function">
    <text evidence="6">Catalyzes the oxidation of glucose 6-phosphate to 6-phosphogluconolactone.</text>
</comment>
<feature type="domain" description="Glucose-6-phosphate dehydrogenase C-terminal" evidence="8">
    <location>
        <begin position="192"/>
        <end position="483"/>
    </location>
</feature>
<dbReference type="PRINTS" id="PR00079">
    <property type="entry name" value="G6PDHDRGNASE"/>
</dbReference>
<feature type="binding site" evidence="6">
    <location>
        <position position="183"/>
    </location>
    <ligand>
        <name>substrate</name>
    </ligand>
</feature>
<feature type="active site" description="Proton acceptor" evidence="6">
    <location>
        <position position="241"/>
    </location>
</feature>
<evidence type="ECO:0000256" key="3">
    <source>
        <dbReference type="ARBA" id="ARBA00022857"/>
    </source>
</evidence>
<keyword evidence="5 6" id="KW-0119">Carbohydrate metabolism</keyword>
<dbReference type="InterPro" id="IPR022674">
    <property type="entry name" value="G6P_DH_NAD-bd"/>
</dbReference>
<dbReference type="PANTHER" id="PTHR23429">
    <property type="entry name" value="GLUCOSE-6-PHOSPHATE 1-DEHYDROGENASE G6PD"/>
    <property type="match status" value="1"/>
</dbReference>
<comment type="caution">
    <text evidence="9">The sequence shown here is derived from an EMBL/GenBank/DDBJ whole genome shotgun (WGS) entry which is preliminary data.</text>
</comment>
<feature type="binding site" evidence="6">
    <location>
        <position position="149"/>
    </location>
    <ligand>
        <name>NADP(+)</name>
        <dbReference type="ChEBI" id="CHEBI:58349"/>
    </ligand>
</feature>
<dbReference type="PIRSF" id="PIRSF000110">
    <property type="entry name" value="G6PD"/>
    <property type="match status" value="1"/>
</dbReference>
<evidence type="ECO:0000256" key="5">
    <source>
        <dbReference type="ARBA" id="ARBA00023277"/>
    </source>
</evidence>
<evidence type="ECO:0000313" key="9">
    <source>
        <dbReference type="EMBL" id="MFC7320557.1"/>
    </source>
</evidence>
<organism evidence="9 10">
    <name type="scientific">Halobacillus campisalis</name>
    <dbReference type="NCBI Taxonomy" id="435909"/>
    <lineage>
        <taxon>Bacteria</taxon>
        <taxon>Bacillati</taxon>
        <taxon>Bacillota</taxon>
        <taxon>Bacilli</taxon>
        <taxon>Bacillales</taxon>
        <taxon>Bacillaceae</taxon>
        <taxon>Halobacillus</taxon>
    </lineage>
</organism>
<dbReference type="InterPro" id="IPR022675">
    <property type="entry name" value="G6P_DH_C"/>
</dbReference>
<dbReference type="Proteomes" id="UP001596494">
    <property type="component" value="Unassembled WGS sequence"/>
</dbReference>
<gene>
    <name evidence="6 9" type="primary">zwf</name>
    <name evidence="9" type="ORF">ACFQMN_06655</name>
</gene>
<keyword evidence="3 6" id="KW-0521">NADP</keyword>
<name>A0ABW2K353_9BACI</name>
<feature type="binding site" evidence="6">
    <location>
        <begin position="86"/>
        <end position="87"/>
    </location>
    <ligand>
        <name>NADP(+)</name>
        <dbReference type="ChEBI" id="CHEBI:58349"/>
    </ligand>
</feature>
<evidence type="ECO:0000313" key="10">
    <source>
        <dbReference type="Proteomes" id="UP001596494"/>
    </source>
</evidence>
<evidence type="ECO:0000256" key="6">
    <source>
        <dbReference type="HAMAP-Rule" id="MF_00966"/>
    </source>
</evidence>
<evidence type="ECO:0000256" key="2">
    <source>
        <dbReference type="ARBA" id="ARBA00022526"/>
    </source>
</evidence>
<sequence length="483" mass="55805">MDSISFILFGSTGDLAKRKIYPALYNLFIEKSMPQSFSVIGLGRRDWSHEEFQRNVEDAVYTFSRSSVDKETMEQFLQSFRYHSLDLTEREGYDQLLKVVQERENELNIVENRMIYLSVSPKLFDIAISNIEKSGLTDTKGWKRLIIEKPFGHDLESARELNRRISTVFEEKEIYRIDHYLGKPMVQNIEALEHSNPVLQALWNKEYIANMQITASEIVGVESRAGYYDKVGAIRDMVQNHILQLLMMTSMHLPHEMNAENVRNQKKKVMESLRPLTKANVAKEVIRGQYGPGVINDENVPGYLDEEGIPAGSRNDTFIAARLWIDNDFWEGVPFYIRTGKRMKEKSTRIVIEFKSPEGKNRFEDENLAPNLLIIEISPNKGVTLQLNSKNSLNNGKLEPVHINFSKDQSDLPEAYELLIADAIKGDQTYFAHWNEVELSWQWVQPILETYEEDTAPLHIYEAGSMGPKAANELINKEGFRWW</sequence>
<evidence type="ECO:0000259" key="7">
    <source>
        <dbReference type="Pfam" id="PF00479"/>
    </source>
</evidence>
<comment type="catalytic activity">
    <reaction evidence="6">
        <text>D-glucose 6-phosphate + NADP(+) = 6-phospho-D-glucono-1,5-lactone + NADPH + H(+)</text>
        <dbReference type="Rhea" id="RHEA:15841"/>
        <dbReference type="ChEBI" id="CHEBI:15378"/>
        <dbReference type="ChEBI" id="CHEBI:57783"/>
        <dbReference type="ChEBI" id="CHEBI:57955"/>
        <dbReference type="ChEBI" id="CHEBI:58349"/>
        <dbReference type="ChEBI" id="CHEBI:61548"/>
        <dbReference type="EC" id="1.1.1.49"/>
    </reaction>
</comment>
<dbReference type="Pfam" id="PF00479">
    <property type="entry name" value="G6PD_N"/>
    <property type="match status" value="1"/>
</dbReference>
<dbReference type="HAMAP" id="MF_00966">
    <property type="entry name" value="G6PD"/>
    <property type="match status" value="1"/>
</dbReference>
<protein>
    <recommendedName>
        <fullName evidence="6">Glucose-6-phosphate 1-dehydrogenase</fullName>
        <shortName evidence="6">G6PD</shortName>
        <ecNumber evidence="6">1.1.1.49</ecNumber>
    </recommendedName>
</protein>
<dbReference type="RefSeq" id="WP_289214193.1">
    <property type="nucleotide sequence ID" value="NZ_JAPVRC010000001.1"/>
</dbReference>
<feature type="binding site" evidence="6">
    <location>
        <begin position="10"/>
        <end position="17"/>
    </location>
    <ligand>
        <name>NADP(+)</name>
        <dbReference type="ChEBI" id="CHEBI:58349"/>
    </ligand>
</feature>
<feature type="binding site" evidence="6">
    <location>
        <position position="236"/>
    </location>
    <ligand>
        <name>substrate</name>
    </ligand>
</feature>
<reference evidence="10" key="1">
    <citation type="journal article" date="2019" name="Int. J. Syst. Evol. Microbiol.">
        <title>The Global Catalogue of Microorganisms (GCM) 10K type strain sequencing project: providing services to taxonomists for standard genome sequencing and annotation.</title>
        <authorList>
            <consortium name="The Broad Institute Genomics Platform"/>
            <consortium name="The Broad Institute Genome Sequencing Center for Infectious Disease"/>
            <person name="Wu L."/>
            <person name="Ma J."/>
        </authorList>
    </citation>
    <scope>NUCLEOTIDE SEQUENCE [LARGE SCALE GENOMIC DNA]</scope>
    <source>
        <strain evidence="10">CCUG 73951</strain>
    </source>
</reference>
<feature type="domain" description="Glucose-6-phosphate dehydrogenase NAD-binding" evidence="7">
    <location>
        <begin position="7"/>
        <end position="188"/>
    </location>
</feature>
<evidence type="ECO:0000256" key="4">
    <source>
        <dbReference type="ARBA" id="ARBA00023002"/>
    </source>
</evidence>
<dbReference type="SUPFAM" id="SSF51735">
    <property type="entry name" value="NAD(P)-binding Rossmann-fold domains"/>
    <property type="match status" value="1"/>
</dbReference>
<dbReference type="Gene3D" id="3.30.360.10">
    <property type="entry name" value="Dihydrodipicolinate Reductase, domain 2"/>
    <property type="match status" value="1"/>
</dbReference>
<comment type="pathway">
    <text evidence="1 6">Carbohydrate degradation; pentose phosphate pathway; D-ribulose 5-phosphate from D-glucose 6-phosphate (oxidative stage): step 1/3.</text>
</comment>
<evidence type="ECO:0000259" key="8">
    <source>
        <dbReference type="Pfam" id="PF02781"/>
    </source>
</evidence>
<proteinExistence type="inferred from homology"/>
<dbReference type="EMBL" id="JBHTBY010000006">
    <property type="protein sequence ID" value="MFC7320557.1"/>
    <property type="molecule type" value="Genomic_DNA"/>
</dbReference>
<dbReference type="EC" id="1.1.1.49" evidence="6"/>
<dbReference type="Pfam" id="PF02781">
    <property type="entry name" value="G6PD_C"/>
    <property type="match status" value="1"/>
</dbReference>
<accession>A0ABW2K353</accession>
<feature type="binding site" evidence="6">
    <location>
        <position position="341"/>
    </location>
    <ligand>
        <name>substrate</name>
    </ligand>
</feature>
<dbReference type="PANTHER" id="PTHR23429:SF0">
    <property type="entry name" value="GLUCOSE-6-PHOSPHATE 1-DEHYDROGENASE"/>
    <property type="match status" value="1"/>
</dbReference>
<keyword evidence="2 6" id="KW-0313">Glucose metabolism</keyword>
<dbReference type="SUPFAM" id="SSF55347">
    <property type="entry name" value="Glyceraldehyde-3-phosphate dehydrogenase-like, C-terminal domain"/>
    <property type="match status" value="1"/>
</dbReference>
<feature type="binding site" evidence="6">
    <location>
        <position position="179"/>
    </location>
    <ligand>
        <name>substrate</name>
    </ligand>
</feature>
<dbReference type="GO" id="GO:0004345">
    <property type="term" value="F:glucose-6-phosphate dehydrogenase activity"/>
    <property type="evidence" value="ECO:0007669"/>
    <property type="project" value="UniProtKB-EC"/>
</dbReference>